<organism evidence="1 2">
    <name type="scientific">Paraburkholderia rhynchosiae</name>
    <dbReference type="NCBI Taxonomy" id="487049"/>
    <lineage>
        <taxon>Bacteria</taxon>
        <taxon>Pseudomonadati</taxon>
        <taxon>Pseudomonadota</taxon>
        <taxon>Betaproteobacteria</taxon>
        <taxon>Burkholderiales</taxon>
        <taxon>Burkholderiaceae</taxon>
        <taxon>Paraburkholderia</taxon>
    </lineage>
</organism>
<evidence type="ECO:0000313" key="1">
    <source>
        <dbReference type="EMBL" id="MFM0108089.1"/>
    </source>
</evidence>
<dbReference type="Proteomes" id="UP001629235">
    <property type="component" value="Unassembled WGS sequence"/>
</dbReference>
<reference evidence="1 2" key="1">
    <citation type="journal article" date="2024" name="Chem. Sci.">
        <title>Discovery of megapolipeptins by genome mining of a Burkholderiales bacteria collection.</title>
        <authorList>
            <person name="Paulo B.S."/>
            <person name="Recchia M.J.J."/>
            <person name="Lee S."/>
            <person name="Fergusson C.H."/>
            <person name="Romanowski S.B."/>
            <person name="Hernandez A."/>
            <person name="Krull N."/>
            <person name="Liu D.Y."/>
            <person name="Cavanagh H."/>
            <person name="Bos A."/>
            <person name="Gray C.A."/>
            <person name="Murphy B.T."/>
            <person name="Linington R.G."/>
            <person name="Eustaquio A.S."/>
        </authorList>
    </citation>
    <scope>NUCLEOTIDE SEQUENCE [LARGE SCALE GENOMIC DNA]</scope>
    <source>
        <strain evidence="1 2">RL18-126-BIB-B</strain>
    </source>
</reference>
<keyword evidence="2" id="KW-1185">Reference proteome</keyword>
<dbReference type="EMBL" id="JAQQDW010000102">
    <property type="protein sequence ID" value="MFM0108089.1"/>
    <property type="molecule type" value="Genomic_DNA"/>
</dbReference>
<name>A0ACC7NLB1_9BURK</name>
<protein>
    <submittedName>
        <fullName evidence="1">Uncharacterized protein</fullName>
    </submittedName>
</protein>
<proteinExistence type="predicted"/>
<evidence type="ECO:0000313" key="2">
    <source>
        <dbReference type="Proteomes" id="UP001629235"/>
    </source>
</evidence>
<gene>
    <name evidence="1" type="ORF">PQR01_32770</name>
</gene>
<accession>A0ACC7NLB1</accession>
<sequence>MTKPADINLPKMTERLAMYGAALLFSDGIKETRAAIGNSTKRGQKKGLFALRAHAHDR</sequence>
<comment type="caution">
    <text evidence="1">The sequence shown here is derived from an EMBL/GenBank/DDBJ whole genome shotgun (WGS) entry which is preliminary data.</text>
</comment>